<evidence type="ECO:0008006" key="4">
    <source>
        <dbReference type="Google" id="ProtNLM"/>
    </source>
</evidence>
<evidence type="ECO:0000313" key="3">
    <source>
        <dbReference type="Proteomes" id="UP000838324"/>
    </source>
</evidence>
<accession>A0ABN8G1N4</accession>
<keyword evidence="3" id="KW-1185">Reference proteome</keyword>
<evidence type="ECO:0000256" key="1">
    <source>
        <dbReference type="SAM" id="Phobius"/>
    </source>
</evidence>
<name>A0ABN8G1N4_9BACL</name>
<protein>
    <recommendedName>
        <fullName evidence="4">DUF4044 domain-containing protein</fullName>
    </recommendedName>
</protein>
<comment type="caution">
    <text evidence="2">The sequence shown here is derived from an EMBL/GenBank/DDBJ whole genome shotgun (WGS) entry which is preliminary data.</text>
</comment>
<feature type="transmembrane region" description="Helical" evidence="1">
    <location>
        <begin position="9"/>
        <end position="31"/>
    </location>
</feature>
<sequence>MFKRSDKIFIFILLGLAVLFIVAFFVIRYIVLHISFAP</sequence>
<keyword evidence="1" id="KW-1133">Transmembrane helix</keyword>
<evidence type="ECO:0000313" key="2">
    <source>
        <dbReference type="EMBL" id="CAH1196911.1"/>
    </source>
</evidence>
<keyword evidence="1" id="KW-0472">Membrane</keyword>
<organism evidence="2 3">
    <name type="scientific">Paenibacillus auburnensis</name>
    <dbReference type="NCBI Taxonomy" id="2905649"/>
    <lineage>
        <taxon>Bacteria</taxon>
        <taxon>Bacillati</taxon>
        <taxon>Bacillota</taxon>
        <taxon>Bacilli</taxon>
        <taxon>Bacillales</taxon>
        <taxon>Paenibacillaceae</taxon>
        <taxon>Paenibacillus</taxon>
    </lineage>
</organism>
<keyword evidence="1" id="KW-0812">Transmembrane</keyword>
<dbReference type="Proteomes" id="UP000838324">
    <property type="component" value="Unassembled WGS sequence"/>
</dbReference>
<reference evidence="2" key="1">
    <citation type="submission" date="2022-01" db="EMBL/GenBank/DDBJ databases">
        <authorList>
            <person name="Criscuolo A."/>
        </authorList>
    </citation>
    <scope>NUCLEOTIDE SEQUENCE</scope>
    <source>
        <strain evidence="2">CIP111892</strain>
    </source>
</reference>
<dbReference type="EMBL" id="CAKMMG010000001">
    <property type="protein sequence ID" value="CAH1196911.1"/>
    <property type="molecule type" value="Genomic_DNA"/>
</dbReference>
<proteinExistence type="predicted"/>
<gene>
    <name evidence="2" type="ORF">PAECIP111892_02367</name>
</gene>